<feature type="domain" description="Zeta toxin" evidence="3">
    <location>
        <begin position="107"/>
        <end position="253"/>
    </location>
</feature>
<protein>
    <submittedName>
        <fullName evidence="4">Zeta toxin family protein</fullName>
    </submittedName>
</protein>
<name>A0ABU6LM92_9GAMM</name>
<proteinExistence type="predicted"/>
<keyword evidence="5" id="KW-1185">Reference proteome</keyword>
<dbReference type="EMBL" id="JAYXUD010000031">
    <property type="protein sequence ID" value="MEC6900690.1"/>
    <property type="molecule type" value="Genomic_DNA"/>
</dbReference>
<dbReference type="Gene3D" id="3.40.50.300">
    <property type="entry name" value="P-loop containing nucleotide triphosphate hydrolases"/>
    <property type="match status" value="1"/>
</dbReference>
<dbReference type="RefSeq" id="WP_327780247.1">
    <property type="nucleotide sequence ID" value="NZ_JAYXUD010000031.1"/>
</dbReference>
<dbReference type="SUPFAM" id="SSF52540">
    <property type="entry name" value="P-loop containing nucleoside triphosphate hydrolases"/>
    <property type="match status" value="1"/>
</dbReference>
<evidence type="ECO:0000256" key="2">
    <source>
        <dbReference type="ARBA" id="ARBA00022840"/>
    </source>
</evidence>
<dbReference type="InterPro" id="IPR010488">
    <property type="entry name" value="Zeta_toxin_domain"/>
</dbReference>
<evidence type="ECO:0000313" key="5">
    <source>
        <dbReference type="Proteomes" id="UP001339429"/>
    </source>
</evidence>
<evidence type="ECO:0000313" key="4">
    <source>
        <dbReference type="EMBL" id="MEC6900690.1"/>
    </source>
</evidence>
<dbReference type="Proteomes" id="UP001339429">
    <property type="component" value="Unassembled WGS sequence"/>
</dbReference>
<dbReference type="Pfam" id="PF06414">
    <property type="entry name" value="Zeta_toxin"/>
    <property type="match status" value="1"/>
</dbReference>
<evidence type="ECO:0000256" key="1">
    <source>
        <dbReference type="ARBA" id="ARBA00022741"/>
    </source>
</evidence>
<organism evidence="4 5">
    <name type="scientific">Photobacterium piscicola</name>
    <dbReference type="NCBI Taxonomy" id="1378299"/>
    <lineage>
        <taxon>Bacteria</taxon>
        <taxon>Pseudomonadati</taxon>
        <taxon>Pseudomonadota</taxon>
        <taxon>Gammaproteobacteria</taxon>
        <taxon>Vibrionales</taxon>
        <taxon>Vibrionaceae</taxon>
        <taxon>Photobacterium</taxon>
    </lineage>
</organism>
<gene>
    <name evidence="4" type="ORF">VXS00_18795</name>
</gene>
<comment type="caution">
    <text evidence="4">The sequence shown here is derived from an EMBL/GenBank/DDBJ whole genome shotgun (WGS) entry which is preliminary data.</text>
</comment>
<keyword evidence="1" id="KW-0547">Nucleotide-binding</keyword>
<keyword evidence="2" id="KW-0067">ATP-binding</keyword>
<reference evidence="4 5" key="1">
    <citation type="submission" date="2024-01" db="EMBL/GenBank/DDBJ databases">
        <title>Active colonisers of the gastrointestinal tract of Atlantic salmon farmed in a warm water region.</title>
        <authorList>
            <person name="Bowman J.P."/>
        </authorList>
    </citation>
    <scope>NUCLEOTIDE SEQUENCE [LARGE SCALE GENOMIC DNA]</scope>
    <source>
        <strain evidence="4 5">S4MW1</strain>
    </source>
</reference>
<evidence type="ECO:0000259" key="3">
    <source>
        <dbReference type="Pfam" id="PF06414"/>
    </source>
</evidence>
<dbReference type="InterPro" id="IPR027417">
    <property type="entry name" value="P-loop_NTPase"/>
</dbReference>
<accession>A0ABU6LM92</accession>
<sequence length="307" mass="34265">MKNYSRPLYNNQLAFDFLTRVLGQKNSLEVGDNVQRIVTAEKLLQSTTAEPTMTVQNNRHPYYATDESRKLLREKIFTELAFGIRLDNDDNIKLGEGGALPKNEIKKEGKAFIIIGLPASGKSTIASKIADYYNAAIIDSDYAKRKFPEYSLPQGASVVHDESTLITFGAESGDSDEPSLYEYFTKDRCNIVIPKIGHDEQSVLGLRDALLSSEAGSYSEVHLVLVSVDRTISTNRALNRFISTNRYVPLSLVFDVYANDPTLTYYRIRDCENWASTGKMKTEQSSPVYVSGSDNNPVKIIFGGQDD</sequence>